<accession>A0ABP9GY00</accession>
<keyword evidence="1" id="KW-0418">Kinase</keyword>
<dbReference type="InterPro" id="IPR050267">
    <property type="entry name" value="Anti-sigma-factor_SerPK"/>
</dbReference>
<keyword evidence="1" id="KW-0808">Transferase</keyword>
<name>A0ABP9GY00_9ACTN</name>
<keyword evidence="1" id="KW-0723">Serine/threonine-protein kinase</keyword>
<gene>
    <name evidence="3" type="ORF">GCM10023205_13290</name>
</gene>
<dbReference type="InterPro" id="IPR003594">
    <property type="entry name" value="HATPase_dom"/>
</dbReference>
<evidence type="ECO:0000313" key="4">
    <source>
        <dbReference type="Proteomes" id="UP001500466"/>
    </source>
</evidence>
<dbReference type="PANTHER" id="PTHR35526">
    <property type="entry name" value="ANTI-SIGMA-F FACTOR RSBW-RELATED"/>
    <property type="match status" value="1"/>
</dbReference>
<keyword evidence="4" id="KW-1185">Reference proteome</keyword>
<evidence type="ECO:0000259" key="2">
    <source>
        <dbReference type="Pfam" id="PF13581"/>
    </source>
</evidence>
<dbReference type="Pfam" id="PF13581">
    <property type="entry name" value="HATPase_c_2"/>
    <property type="match status" value="1"/>
</dbReference>
<dbReference type="SUPFAM" id="SSF55874">
    <property type="entry name" value="ATPase domain of HSP90 chaperone/DNA topoisomerase II/histidine kinase"/>
    <property type="match status" value="1"/>
</dbReference>
<sequence>MDEAATLPGTPPMVAAARAYVAALLADTPRADDATLITSELATNAVAHTPSGTEGEFTVRVESKFADGWCRISVEDQGTIGWSRAAVGDEDAESGRGLAIVAALADRSGHRRSPQGTVAWAELIWTS</sequence>
<comment type="caution">
    <text evidence="3">The sequence shown here is derived from an EMBL/GenBank/DDBJ whole genome shotgun (WGS) entry which is preliminary data.</text>
</comment>
<organism evidence="3 4">
    <name type="scientific">Yinghuangia aomiensis</name>
    <dbReference type="NCBI Taxonomy" id="676205"/>
    <lineage>
        <taxon>Bacteria</taxon>
        <taxon>Bacillati</taxon>
        <taxon>Actinomycetota</taxon>
        <taxon>Actinomycetes</taxon>
        <taxon>Kitasatosporales</taxon>
        <taxon>Streptomycetaceae</taxon>
        <taxon>Yinghuangia</taxon>
    </lineage>
</organism>
<dbReference type="CDD" id="cd16936">
    <property type="entry name" value="HATPase_RsbW-like"/>
    <property type="match status" value="1"/>
</dbReference>
<evidence type="ECO:0000256" key="1">
    <source>
        <dbReference type="ARBA" id="ARBA00022527"/>
    </source>
</evidence>
<dbReference type="EMBL" id="BAABHS010000004">
    <property type="protein sequence ID" value="GAA4953341.1"/>
    <property type="molecule type" value="Genomic_DNA"/>
</dbReference>
<proteinExistence type="predicted"/>
<dbReference type="RefSeq" id="WP_345674347.1">
    <property type="nucleotide sequence ID" value="NZ_BAABHS010000004.1"/>
</dbReference>
<dbReference type="Gene3D" id="3.30.565.10">
    <property type="entry name" value="Histidine kinase-like ATPase, C-terminal domain"/>
    <property type="match status" value="1"/>
</dbReference>
<dbReference type="PANTHER" id="PTHR35526:SF3">
    <property type="entry name" value="ANTI-SIGMA-F FACTOR RSBW"/>
    <property type="match status" value="1"/>
</dbReference>
<protein>
    <recommendedName>
        <fullName evidence="2">Histidine kinase/HSP90-like ATPase domain-containing protein</fullName>
    </recommendedName>
</protein>
<evidence type="ECO:0000313" key="3">
    <source>
        <dbReference type="EMBL" id="GAA4953341.1"/>
    </source>
</evidence>
<reference evidence="4" key="1">
    <citation type="journal article" date="2019" name="Int. J. Syst. Evol. Microbiol.">
        <title>The Global Catalogue of Microorganisms (GCM) 10K type strain sequencing project: providing services to taxonomists for standard genome sequencing and annotation.</title>
        <authorList>
            <consortium name="The Broad Institute Genomics Platform"/>
            <consortium name="The Broad Institute Genome Sequencing Center for Infectious Disease"/>
            <person name="Wu L."/>
            <person name="Ma J."/>
        </authorList>
    </citation>
    <scope>NUCLEOTIDE SEQUENCE [LARGE SCALE GENOMIC DNA]</scope>
    <source>
        <strain evidence="4">JCM 17986</strain>
    </source>
</reference>
<dbReference type="Proteomes" id="UP001500466">
    <property type="component" value="Unassembled WGS sequence"/>
</dbReference>
<dbReference type="InterPro" id="IPR036890">
    <property type="entry name" value="HATPase_C_sf"/>
</dbReference>
<feature type="domain" description="Histidine kinase/HSP90-like ATPase" evidence="2">
    <location>
        <begin position="12"/>
        <end position="120"/>
    </location>
</feature>